<evidence type="ECO:0000313" key="1">
    <source>
        <dbReference type="EMBL" id="WCG22207.1"/>
    </source>
</evidence>
<sequence length="172" mass="19422">MKKIGLVIGLVAVVMLGTGCGLKDNLEENNKKYDVAQQSYDMNFAEATDKVIEQYSPETSVEKVAFDLPENDESSQISYIYHLVGEPTFVINAKNSEITEKTDKSSQANFTLADIKTLKDPQEEAKKIMAEQKSPFARILNWTLVKKNEKLMFDYEVKTFSGSKHIEIDAKE</sequence>
<reference evidence="1" key="1">
    <citation type="submission" date="2023-01" db="EMBL/GenBank/DDBJ databases">
        <title>Oxazolidinone resistance genes in florfenicol resistant enterococci from beef cattle and veal calves at slaughter.</title>
        <authorList>
            <person name="Biggel M."/>
        </authorList>
    </citation>
    <scope>NUCLEOTIDE SEQUENCE</scope>
    <source>
        <strain evidence="1">K204-1</strain>
    </source>
</reference>
<dbReference type="AlphaFoldDB" id="A0AAF0BGS4"/>
<proteinExistence type="predicted"/>
<dbReference type="EMBL" id="CP116507">
    <property type="protein sequence ID" value="WCG22207.1"/>
    <property type="molecule type" value="Genomic_DNA"/>
</dbReference>
<name>A0AAF0BGS4_9ENTE</name>
<protein>
    <submittedName>
        <fullName evidence="1">Uncharacterized protein</fullName>
    </submittedName>
</protein>
<accession>A0AAF0BGS4</accession>
<evidence type="ECO:0000313" key="2">
    <source>
        <dbReference type="Proteomes" id="UP001179600"/>
    </source>
</evidence>
<dbReference type="PROSITE" id="PS51257">
    <property type="entry name" value="PROKAR_LIPOPROTEIN"/>
    <property type="match status" value="1"/>
</dbReference>
<dbReference type="Proteomes" id="UP001179600">
    <property type="component" value="Chromosome"/>
</dbReference>
<dbReference type="RefSeq" id="WP_126761078.1">
    <property type="nucleotide sequence ID" value="NZ_BKBT01000010.1"/>
</dbReference>
<gene>
    <name evidence="1" type="ORF">PML95_07335</name>
</gene>
<organism evidence="1 2">
    <name type="scientific">Vagococcus lutrae</name>
    <dbReference type="NCBI Taxonomy" id="81947"/>
    <lineage>
        <taxon>Bacteria</taxon>
        <taxon>Bacillati</taxon>
        <taxon>Bacillota</taxon>
        <taxon>Bacilli</taxon>
        <taxon>Lactobacillales</taxon>
        <taxon>Enterococcaceae</taxon>
        <taxon>Vagococcus</taxon>
    </lineage>
</organism>